<organism evidence="2 3">
    <name type="scientific">Ohtaekwangia kribbensis</name>
    <dbReference type="NCBI Taxonomy" id="688913"/>
    <lineage>
        <taxon>Bacteria</taxon>
        <taxon>Pseudomonadati</taxon>
        <taxon>Bacteroidota</taxon>
        <taxon>Cytophagia</taxon>
        <taxon>Cytophagales</taxon>
        <taxon>Fulvivirgaceae</taxon>
        <taxon>Ohtaekwangia</taxon>
    </lineage>
</organism>
<keyword evidence="3" id="KW-1185">Reference proteome</keyword>
<name>A0ABW3K7H5_9BACT</name>
<dbReference type="Proteomes" id="UP001597112">
    <property type="component" value="Unassembled WGS sequence"/>
</dbReference>
<comment type="caution">
    <text evidence="2">The sequence shown here is derived from an EMBL/GenBank/DDBJ whole genome shotgun (WGS) entry which is preliminary data.</text>
</comment>
<dbReference type="EMBL" id="JBHTKA010000007">
    <property type="protein sequence ID" value="MFD1001218.1"/>
    <property type="molecule type" value="Genomic_DNA"/>
</dbReference>
<protein>
    <recommendedName>
        <fullName evidence="4">Adhesin domain-containing protein</fullName>
    </recommendedName>
</protein>
<gene>
    <name evidence="2" type="ORF">ACFQ21_17955</name>
</gene>
<evidence type="ECO:0000313" key="2">
    <source>
        <dbReference type="EMBL" id="MFD1001218.1"/>
    </source>
</evidence>
<evidence type="ECO:0000313" key="3">
    <source>
        <dbReference type="Proteomes" id="UP001597112"/>
    </source>
</evidence>
<reference evidence="3" key="1">
    <citation type="journal article" date="2019" name="Int. J. Syst. Evol. Microbiol.">
        <title>The Global Catalogue of Microorganisms (GCM) 10K type strain sequencing project: providing services to taxonomists for standard genome sequencing and annotation.</title>
        <authorList>
            <consortium name="The Broad Institute Genomics Platform"/>
            <consortium name="The Broad Institute Genome Sequencing Center for Infectious Disease"/>
            <person name="Wu L."/>
            <person name="Ma J."/>
        </authorList>
    </citation>
    <scope>NUCLEOTIDE SEQUENCE [LARGE SCALE GENOMIC DNA]</scope>
    <source>
        <strain evidence="3">CCUG 58938</strain>
    </source>
</reference>
<feature type="signal peptide" evidence="1">
    <location>
        <begin position="1"/>
        <end position="19"/>
    </location>
</feature>
<feature type="chain" id="PRO_5045693584" description="Adhesin domain-containing protein" evidence="1">
    <location>
        <begin position="20"/>
        <end position="293"/>
    </location>
</feature>
<keyword evidence="1" id="KW-0732">Signal</keyword>
<accession>A0ABW3K7H5</accession>
<dbReference type="RefSeq" id="WP_377580677.1">
    <property type="nucleotide sequence ID" value="NZ_JBHTKA010000007.1"/>
</dbReference>
<evidence type="ECO:0000256" key="1">
    <source>
        <dbReference type="SAM" id="SignalP"/>
    </source>
</evidence>
<evidence type="ECO:0008006" key="4">
    <source>
        <dbReference type="Google" id="ProtNLM"/>
    </source>
</evidence>
<sequence>MKTTLLSIGIALCMVNVYAQLTHTEKSTKEFTFEKKDVNNTLLIENINGSVAVTGYSGDKIVVEVTRTVRAKTQARFDKAKEEVKMGVIDLADSIILYSSDGCTRFGRGTPNNRGRNGWSYNWNQRDGCRTEYEFELDFVVKVPAGINIDVSTINNGDVAVQGVTGIVIANNINGSIKLQNMVREAEASTINGNLDVEYTTNPKKKCRFYTLNGDINALFQKGLAADLSFESFNGSFYTNIEKIEALPAKIEKSDKGNGIRYKVMDNLFKTGQGGVMLDFETFNGNVYLKEKN</sequence>
<proteinExistence type="predicted"/>